<evidence type="ECO:0000313" key="7">
    <source>
        <dbReference type="EMBL" id="MCJ2544294.1"/>
    </source>
</evidence>
<feature type="domain" description="Extradiol ring-cleavage dioxygenase class III enzyme subunit B" evidence="6">
    <location>
        <begin position="38"/>
        <end position="135"/>
    </location>
</feature>
<name>A0ABT0CET5_THEVL</name>
<evidence type="ECO:0000256" key="4">
    <source>
        <dbReference type="ARBA" id="ARBA00022833"/>
    </source>
</evidence>
<keyword evidence="8" id="KW-1185">Reference proteome</keyword>
<dbReference type="PANTHER" id="PTHR30096">
    <property type="entry name" value="4,5-DOPA DIOXYGENASE EXTRADIOL-LIKE PROTEIN"/>
    <property type="match status" value="1"/>
</dbReference>
<comment type="cofactor">
    <cofactor evidence="1">
        <name>Zn(2+)</name>
        <dbReference type="ChEBI" id="CHEBI:29105"/>
    </cofactor>
</comment>
<protein>
    <submittedName>
        <fullName evidence="7">Dioxygenase</fullName>
    </submittedName>
</protein>
<evidence type="ECO:0000256" key="2">
    <source>
        <dbReference type="ARBA" id="ARBA00007581"/>
    </source>
</evidence>
<dbReference type="Proteomes" id="UP000830835">
    <property type="component" value="Unassembled WGS sequence"/>
</dbReference>
<dbReference type="SUPFAM" id="SSF53213">
    <property type="entry name" value="LigB-like"/>
    <property type="match status" value="1"/>
</dbReference>
<keyword evidence="3" id="KW-0479">Metal-binding</keyword>
<accession>A0ABT0CET5</accession>
<dbReference type="InterPro" id="IPR004183">
    <property type="entry name" value="Xdiol_dOase_suB"/>
</dbReference>
<dbReference type="RefSeq" id="WP_244352712.1">
    <property type="nucleotide sequence ID" value="NZ_JAFIRA010000055.1"/>
</dbReference>
<gene>
    <name evidence="7" type="ORF">JX360_15505</name>
</gene>
<sequence length="178" mass="19750">MSRYCSQGQLGLKVRDPLPLSLCLHRSSIQPKPPQPAALHDFYGFAPQLYQLRYPAPGDPALAARVKDRLDAAGIPTQLDPDRGLDHRAWNPLLLIYPAAQIPVVQVSIQPQRDPAYHYQLGQALQPLREEGVLVLIPATNICCPSLWRLGQEELPGNRSSRGIYTYGVLSMAAFRFG</sequence>
<evidence type="ECO:0000256" key="3">
    <source>
        <dbReference type="ARBA" id="ARBA00022723"/>
    </source>
</evidence>
<dbReference type="EMBL" id="JAFIRA010000055">
    <property type="protein sequence ID" value="MCJ2544294.1"/>
    <property type="molecule type" value="Genomic_DNA"/>
</dbReference>
<proteinExistence type="inferred from homology"/>
<comment type="caution">
    <text evidence="7">The sequence shown here is derived from an EMBL/GenBank/DDBJ whole genome shotgun (WGS) entry which is preliminary data.</text>
</comment>
<reference evidence="7" key="1">
    <citation type="submission" date="2021-02" db="EMBL/GenBank/DDBJ databases">
        <title>The CRISPR/cas machinery reduction and long-range gene transfer in the hot spring cyanobacterium Synechococcus.</title>
        <authorList>
            <person name="Dvorak P."/>
            <person name="Jahodarova E."/>
            <person name="Hasler P."/>
            <person name="Poulickova A."/>
        </authorList>
    </citation>
    <scope>NUCLEOTIDE SEQUENCE</scope>
    <source>
        <strain evidence="7">Rupite</strain>
    </source>
</reference>
<dbReference type="PANTHER" id="PTHR30096:SF0">
    <property type="entry name" value="4,5-DOPA DIOXYGENASE EXTRADIOL-LIKE PROTEIN"/>
    <property type="match status" value="1"/>
</dbReference>
<dbReference type="CDD" id="cd07363">
    <property type="entry name" value="45_DOPA_Dioxygenase"/>
    <property type="match status" value="1"/>
</dbReference>
<keyword evidence="4" id="KW-0862">Zinc</keyword>
<evidence type="ECO:0000259" key="6">
    <source>
        <dbReference type="Pfam" id="PF02900"/>
    </source>
</evidence>
<evidence type="ECO:0000256" key="1">
    <source>
        <dbReference type="ARBA" id="ARBA00001947"/>
    </source>
</evidence>
<comment type="similarity">
    <text evidence="2">Belongs to the DODA-type extradiol aromatic ring-opening dioxygenase family.</text>
</comment>
<organism evidence="7 8">
    <name type="scientific">Thermostichus vulcanus str. 'Rupite'</name>
    <dbReference type="NCBI Taxonomy" id="2813851"/>
    <lineage>
        <taxon>Bacteria</taxon>
        <taxon>Bacillati</taxon>
        <taxon>Cyanobacteriota</taxon>
        <taxon>Cyanophyceae</taxon>
        <taxon>Thermostichales</taxon>
        <taxon>Thermostichaceae</taxon>
        <taxon>Thermostichus</taxon>
    </lineage>
</organism>
<dbReference type="InterPro" id="IPR014436">
    <property type="entry name" value="Extradiol_dOase_DODA"/>
</dbReference>
<keyword evidence="7" id="KW-0223">Dioxygenase</keyword>
<keyword evidence="5" id="KW-0560">Oxidoreductase</keyword>
<evidence type="ECO:0000256" key="5">
    <source>
        <dbReference type="ARBA" id="ARBA00023002"/>
    </source>
</evidence>
<dbReference type="Gene3D" id="3.40.830.10">
    <property type="entry name" value="LigB-like"/>
    <property type="match status" value="1"/>
</dbReference>
<evidence type="ECO:0000313" key="8">
    <source>
        <dbReference type="Proteomes" id="UP000830835"/>
    </source>
</evidence>
<dbReference type="GO" id="GO:0051213">
    <property type="term" value="F:dioxygenase activity"/>
    <property type="evidence" value="ECO:0007669"/>
    <property type="project" value="UniProtKB-KW"/>
</dbReference>
<dbReference type="Pfam" id="PF02900">
    <property type="entry name" value="LigB"/>
    <property type="match status" value="1"/>
</dbReference>